<proteinExistence type="predicted"/>
<dbReference type="Gene3D" id="3.40.50.300">
    <property type="entry name" value="P-loop containing nucleotide triphosphate hydrolases"/>
    <property type="match status" value="1"/>
</dbReference>
<dbReference type="AlphaFoldDB" id="X0UQG5"/>
<dbReference type="InterPro" id="IPR027417">
    <property type="entry name" value="P-loop_NTPase"/>
</dbReference>
<reference evidence="1" key="1">
    <citation type="journal article" date="2014" name="Front. Microbiol.">
        <title>High frequency of phylogenetically diverse reductive dehalogenase-homologous genes in deep subseafloor sedimentary metagenomes.</title>
        <authorList>
            <person name="Kawai M."/>
            <person name="Futagami T."/>
            <person name="Toyoda A."/>
            <person name="Takaki Y."/>
            <person name="Nishi S."/>
            <person name="Hori S."/>
            <person name="Arai W."/>
            <person name="Tsubouchi T."/>
            <person name="Morono Y."/>
            <person name="Uchiyama I."/>
            <person name="Ito T."/>
            <person name="Fujiyama A."/>
            <person name="Inagaki F."/>
            <person name="Takami H."/>
        </authorList>
    </citation>
    <scope>NUCLEOTIDE SEQUENCE</scope>
    <source>
        <strain evidence="1">Expedition CK06-06</strain>
    </source>
</reference>
<dbReference type="SUPFAM" id="SSF52540">
    <property type="entry name" value="P-loop containing nucleoside triphosphate hydrolases"/>
    <property type="match status" value="1"/>
</dbReference>
<evidence type="ECO:0000313" key="1">
    <source>
        <dbReference type="EMBL" id="GAF90745.1"/>
    </source>
</evidence>
<sequence>EFALFSNPWRRTRGDWNPLRSGHGTSMAQRILDFLQADPHTFGDDARLWTYPELASWVSVLKSKGLLQRGAKTRIAEQKKDTGLTSTSELLDLFEREAFLELAGLHITEYADANEGQRAVLRWWYDRLLDARKRIADFPVKIVERSGVKELQEEPRCYVGSVHSFKGAEADVTVIFPDVSPAGWREWRARGTARDGVVRLFYVALTRCRDTMIVCDPAGQGVNLMECMN</sequence>
<accession>X0UQG5</accession>
<dbReference type="EMBL" id="BARS01019423">
    <property type="protein sequence ID" value="GAF90745.1"/>
    <property type="molecule type" value="Genomic_DNA"/>
</dbReference>
<name>X0UQG5_9ZZZZ</name>
<comment type="caution">
    <text evidence="1">The sequence shown here is derived from an EMBL/GenBank/DDBJ whole genome shotgun (WGS) entry which is preliminary data.</text>
</comment>
<feature type="non-terminal residue" evidence="1">
    <location>
        <position position="1"/>
    </location>
</feature>
<organism evidence="1">
    <name type="scientific">marine sediment metagenome</name>
    <dbReference type="NCBI Taxonomy" id="412755"/>
    <lineage>
        <taxon>unclassified sequences</taxon>
        <taxon>metagenomes</taxon>
        <taxon>ecological metagenomes</taxon>
    </lineage>
</organism>
<gene>
    <name evidence="1" type="ORF">S01H1_31485</name>
</gene>
<protein>
    <submittedName>
        <fullName evidence="1">Uncharacterized protein</fullName>
    </submittedName>
</protein>